<dbReference type="Pfam" id="PF21242">
    <property type="entry name" value="ECT2_PH"/>
    <property type="match status" value="1"/>
</dbReference>
<dbReference type="Proteomes" id="UP000030758">
    <property type="component" value="Unassembled WGS sequence"/>
</dbReference>
<dbReference type="InterPro" id="IPR011993">
    <property type="entry name" value="PH-like_dom_sf"/>
</dbReference>
<dbReference type="Pfam" id="PF12738">
    <property type="entry name" value="PTCB-BRCT"/>
    <property type="match status" value="1"/>
</dbReference>
<dbReference type="CDD" id="cd17733">
    <property type="entry name" value="BRCT_Ect2_rpt1"/>
    <property type="match status" value="1"/>
</dbReference>
<dbReference type="Gene3D" id="1.20.900.10">
    <property type="entry name" value="Dbl homology (DH) domain"/>
    <property type="match status" value="1"/>
</dbReference>
<dbReference type="GO" id="GO:2000431">
    <property type="term" value="P:regulation of cytokinesis, actomyosin contractile ring assembly"/>
    <property type="evidence" value="ECO:0007669"/>
    <property type="project" value="InterPro"/>
</dbReference>
<dbReference type="InterPro" id="IPR026817">
    <property type="entry name" value="Ect2"/>
</dbReference>
<dbReference type="PROSITE" id="PS50010">
    <property type="entry name" value="DH_2"/>
    <property type="match status" value="1"/>
</dbReference>
<keyword evidence="6" id="KW-1185">Reference proteome</keyword>
<dbReference type="SUPFAM" id="SSF52113">
    <property type="entry name" value="BRCT domain"/>
    <property type="match status" value="2"/>
</dbReference>
<evidence type="ECO:0000259" key="2">
    <source>
        <dbReference type="PROSITE" id="PS50010"/>
    </source>
</evidence>
<feature type="domain" description="DH" evidence="2">
    <location>
        <begin position="413"/>
        <end position="593"/>
    </location>
</feature>
<evidence type="ECO:0000259" key="3">
    <source>
        <dbReference type="PROSITE" id="PS50172"/>
    </source>
</evidence>
<dbReference type="Gene3D" id="3.40.50.10190">
    <property type="entry name" value="BRCT domain"/>
    <property type="match status" value="3"/>
</dbReference>
<dbReference type="SMART" id="SM00292">
    <property type="entry name" value="BRCT"/>
    <property type="match status" value="2"/>
</dbReference>
<dbReference type="Pfam" id="PF21243">
    <property type="entry name" value="ECT2_BRCT0"/>
    <property type="match status" value="1"/>
</dbReference>
<reference evidence="4 6" key="1">
    <citation type="journal article" date="2014" name="Nat. Genet.">
        <title>Genome and transcriptome of the porcine whipworm Trichuris suis.</title>
        <authorList>
            <person name="Jex A.R."/>
            <person name="Nejsum P."/>
            <person name="Schwarz E.M."/>
            <person name="Hu L."/>
            <person name="Young N.D."/>
            <person name="Hall R.S."/>
            <person name="Korhonen P.K."/>
            <person name="Liao S."/>
            <person name="Thamsborg S."/>
            <person name="Xia J."/>
            <person name="Xu P."/>
            <person name="Wang S."/>
            <person name="Scheerlinck J.P."/>
            <person name="Hofmann A."/>
            <person name="Sternberg P.W."/>
            <person name="Wang J."/>
            <person name="Gasser R.B."/>
        </authorList>
    </citation>
    <scope>NUCLEOTIDE SEQUENCE [LARGE SCALE GENOMIC DNA]</scope>
    <source>
        <strain evidence="5">DCEP-RM93F</strain>
        <strain evidence="4">DCEP-RM93M</strain>
    </source>
</reference>
<dbReference type="SUPFAM" id="SSF48065">
    <property type="entry name" value="DBL homology domain (DH-domain)"/>
    <property type="match status" value="1"/>
</dbReference>
<evidence type="ECO:0000313" key="6">
    <source>
        <dbReference type="Proteomes" id="UP000030764"/>
    </source>
</evidence>
<dbReference type="CDD" id="cd00160">
    <property type="entry name" value="RhoGEF"/>
    <property type="match status" value="1"/>
</dbReference>
<organism evidence="4 6">
    <name type="scientific">Trichuris suis</name>
    <name type="common">pig whipworm</name>
    <dbReference type="NCBI Taxonomy" id="68888"/>
    <lineage>
        <taxon>Eukaryota</taxon>
        <taxon>Metazoa</taxon>
        <taxon>Ecdysozoa</taxon>
        <taxon>Nematoda</taxon>
        <taxon>Enoplea</taxon>
        <taxon>Dorylaimia</taxon>
        <taxon>Trichinellida</taxon>
        <taxon>Trichuridae</taxon>
        <taxon>Trichuris</taxon>
    </lineage>
</organism>
<protein>
    <recommendedName>
        <fullName evidence="7">Protein ECT2</fullName>
    </recommendedName>
</protein>
<dbReference type="Pfam" id="PF00621">
    <property type="entry name" value="RhoGEF"/>
    <property type="match status" value="1"/>
</dbReference>
<dbReference type="GO" id="GO:0005096">
    <property type="term" value="F:GTPase activator activity"/>
    <property type="evidence" value="ECO:0007669"/>
    <property type="project" value="InterPro"/>
</dbReference>
<dbReference type="InterPro" id="IPR049395">
    <property type="entry name" value="ECT2_PH"/>
</dbReference>
<dbReference type="InterPro" id="IPR035899">
    <property type="entry name" value="DBL_dom_sf"/>
</dbReference>
<dbReference type="GO" id="GO:0000281">
    <property type="term" value="P:mitotic cytokinesis"/>
    <property type="evidence" value="ECO:0007669"/>
    <property type="project" value="TreeGrafter"/>
</dbReference>
<dbReference type="EMBL" id="KL363335">
    <property type="protein sequence ID" value="KFD47242.1"/>
    <property type="molecule type" value="Genomic_DNA"/>
</dbReference>
<feature type="domain" description="BRCT" evidence="3">
    <location>
        <begin position="154"/>
        <end position="235"/>
    </location>
</feature>
<feature type="region of interest" description="Disordered" evidence="1">
    <location>
        <begin position="357"/>
        <end position="378"/>
    </location>
</feature>
<feature type="domain" description="BRCT" evidence="3">
    <location>
        <begin position="248"/>
        <end position="336"/>
    </location>
</feature>
<evidence type="ECO:0008006" key="7">
    <source>
        <dbReference type="Google" id="ProtNLM"/>
    </source>
</evidence>
<dbReference type="GO" id="GO:0005085">
    <property type="term" value="F:guanyl-nucleotide exchange factor activity"/>
    <property type="evidence" value="ECO:0007669"/>
    <property type="project" value="InterPro"/>
</dbReference>
<evidence type="ECO:0000256" key="1">
    <source>
        <dbReference type="SAM" id="MobiDB-lite"/>
    </source>
</evidence>
<evidence type="ECO:0000313" key="4">
    <source>
        <dbReference type="EMBL" id="KFD47242.1"/>
    </source>
</evidence>
<dbReference type="PANTHER" id="PTHR16777">
    <property type="entry name" value="PROTEIN ECT2"/>
    <property type="match status" value="1"/>
</dbReference>
<dbReference type="AlphaFoldDB" id="A0A085LQJ6"/>
<dbReference type="PROSITE" id="PS50172">
    <property type="entry name" value="BRCT"/>
    <property type="match status" value="2"/>
</dbReference>
<dbReference type="GO" id="GO:0005938">
    <property type="term" value="C:cell cortex"/>
    <property type="evidence" value="ECO:0007669"/>
    <property type="project" value="TreeGrafter"/>
</dbReference>
<dbReference type="CDD" id="cd01229">
    <property type="entry name" value="PH_Ect2"/>
    <property type="match status" value="1"/>
</dbReference>
<name>A0A085LQJ6_9BILA</name>
<dbReference type="Proteomes" id="UP000030764">
    <property type="component" value="Unassembled WGS sequence"/>
</dbReference>
<dbReference type="GO" id="GO:0005634">
    <property type="term" value="C:nucleus"/>
    <property type="evidence" value="ECO:0007669"/>
    <property type="project" value="InterPro"/>
</dbReference>
<dbReference type="PANTHER" id="PTHR16777:SF2">
    <property type="entry name" value="PROTEIN ECT2"/>
    <property type="match status" value="1"/>
</dbReference>
<dbReference type="EMBL" id="KL367542">
    <property type="protein sequence ID" value="KFD65241.1"/>
    <property type="molecule type" value="Genomic_DNA"/>
</dbReference>
<dbReference type="Gene3D" id="2.30.29.30">
    <property type="entry name" value="Pleckstrin-homology domain (PH domain)/Phosphotyrosine-binding domain (PTB)"/>
    <property type="match status" value="1"/>
</dbReference>
<dbReference type="InterPro" id="IPR049396">
    <property type="entry name" value="ECT2_BRCT0"/>
</dbReference>
<dbReference type="SUPFAM" id="SSF50729">
    <property type="entry name" value="PH domain-like"/>
    <property type="match status" value="1"/>
</dbReference>
<dbReference type="SMART" id="SM00325">
    <property type="entry name" value="RhoGEF"/>
    <property type="match status" value="1"/>
</dbReference>
<dbReference type="InterPro" id="IPR000219">
    <property type="entry name" value="DH_dom"/>
</dbReference>
<proteinExistence type="predicted"/>
<dbReference type="InterPro" id="IPR036420">
    <property type="entry name" value="BRCT_dom_sf"/>
</dbReference>
<dbReference type="GO" id="GO:0007399">
    <property type="term" value="P:nervous system development"/>
    <property type="evidence" value="ECO:0007669"/>
    <property type="project" value="TreeGrafter"/>
</dbReference>
<evidence type="ECO:0000313" key="5">
    <source>
        <dbReference type="EMBL" id="KFD65241.1"/>
    </source>
</evidence>
<accession>A0A085LQJ6</accession>
<sequence>MTLLSGGLVLRRPPNNVSFLGLIPLPLSAIVSMANAGESLNCDEPMDESIRTNQTADSLPPQSDAELKSVCLVGNARFIECLKEVLQKHVGLPVYESERGVDYIHEKDMAFVLNDFSGPDFSYLYHAGHRIYGPTIIFESAQAKSPLPLKSRPLYCNAMKDVTICFAGFSDKKTLVRYVDLVHYMGGSVRRNFTLSVTHIVANTTQSSKYRLAVGMGKRAMHESWVLKTWEKRNIPMTSALSPELLKLTLAPFHGLRLYFHGFSSSEEGHMSELARQNGASVCNANSCSHFVADPSVKAETVSSLDDELNCHFVTAEWFWVSIQLDLCANEDMYTLTKTKNQKLRGCNRLDMSAYNRQSGGKSMECSRNRSEEAGQGNVSLELSSEMSSTLDHIFSSEDLETAASSPRRGMSKRQQVAVELMQTECKYVEVLNTIITLYKEPLESPSINGGDLLLDMAEIKIIFGNLPEIRDLHSKLYRELANLIYHWSESRRIGRVWLSNAEEMVKVYPPYINFYERTKEMLNFCDRTKPRFHAFLKARQNRPESNRETLQDLIIRPVQRLPSNTEKSNADHDDIQRAIEALKRVLTFINEDKRRTEGQVKLFDIVNQIENCPPYVLSSHRQFIAHVDTTALSNGPLTKKGMECTFYLFNDCLEITKRRLKPAAAGTDARNRSASAKQQKHVDLLFMSNIRRVVDVDFPKMPNLFCLTIRNSMGDTNYTFQMNQNVSADAKVTFLKSICKQVLKTACRAEFNLQRLESIELCDDSELAFSINKAAKYCSNNGHRLTQVFSFNNKRNRLRRAVSQMAVNMSNHLRRMSRSNLRLPLRGIAEENDTVSTQSVDRAR</sequence>
<gene>
    <name evidence="4" type="ORF">M513_11891</name>
    <name evidence="5" type="ORF">M514_11891</name>
</gene>
<dbReference type="InterPro" id="IPR001357">
    <property type="entry name" value="BRCT_dom"/>
</dbReference>